<sequence>MIFETDIRLWRLISIVDLFQHSGSADDFFHKSIRRSPEIADVSRLLFQCYKSLEAAENISHGWSTTLS</sequence>
<organism evidence="1 2">
    <name type="scientific">Dreissena polymorpha</name>
    <name type="common">Zebra mussel</name>
    <name type="synonym">Mytilus polymorpha</name>
    <dbReference type="NCBI Taxonomy" id="45954"/>
    <lineage>
        <taxon>Eukaryota</taxon>
        <taxon>Metazoa</taxon>
        <taxon>Spiralia</taxon>
        <taxon>Lophotrochozoa</taxon>
        <taxon>Mollusca</taxon>
        <taxon>Bivalvia</taxon>
        <taxon>Autobranchia</taxon>
        <taxon>Heteroconchia</taxon>
        <taxon>Euheterodonta</taxon>
        <taxon>Imparidentia</taxon>
        <taxon>Neoheterodontei</taxon>
        <taxon>Myida</taxon>
        <taxon>Dreissenoidea</taxon>
        <taxon>Dreissenidae</taxon>
        <taxon>Dreissena</taxon>
    </lineage>
</organism>
<dbReference type="AlphaFoldDB" id="A0A9D4EVM8"/>
<accession>A0A9D4EVM8</accession>
<dbReference type="Proteomes" id="UP000828390">
    <property type="component" value="Unassembled WGS sequence"/>
</dbReference>
<evidence type="ECO:0000313" key="1">
    <source>
        <dbReference type="EMBL" id="KAH3787689.1"/>
    </source>
</evidence>
<evidence type="ECO:0000313" key="2">
    <source>
        <dbReference type="Proteomes" id="UP000828390"/>
    </source>
</evidence>
<comment type="caution">
    <text evidence="1">The sequence shown here is derived from an EMBL/GenBank/DDBJ whole genome shotgun (WGS) entry which is preliminary data.</text>
</comment>
<name>A0A9D4EVM8_DREPO</name>
<keyword evidence="2" id="KW-1185">Reference proteome</keyword>
<gene>
    <name evidence="1" type="ORF">DPMN_165816</name>
</gene>
<proteinExistence type="predicted"/>
<protein>
    <submittedName>
        <fullName evidence="1">Uncharacterized protein</fullName>
    </submittedName>
</protein>
<reference evidence="1" key="2">
    <citation type="submission" date="2020-11" db="EMBL/GenBank/DDBJ databases">
        <authorList>
            <person name="McCartney M.A."/>
            <person name="Auch B."/>
            <person name="Kono T."/>
            <person name="Mallez S."/>
            <person name="Becker A."/>
            <person name="Gohl D.M."/>
            <person name="Silverstein K.A.T."/>
            <person name="Koren S."/>
            <person name="Bechman K.B."/>
            <person name="Herman A."/>
            <person name="Abrahante J.E."/>
            <person name="Garbe J."/>
        </authorList>
    </citation>
    <scope>NUCLEOTIDE SEQUENCE</scope>
    <source>
        <strain evidence="1">Duluth1</strain>
        <tissue evidence="1">Whole animal</tissue>
    </source>
</reference>
<reference evidence="1" key="1">
    <citation type="journal article" date="2019" name="bioRxiv">
        <title>The Genome of the Zebra Mussel, Dreissena polymorpha: A Resource for Invasive Species Research.</title>
        <authorList>
            <person name="McCartney M.A."/>
            <person name="Auch B."/>
            <person name="Kono T."/>
            <person name="Mallez S."/>
            <person name="Zhang Y."/>
            <person name="Obille A."/>
            <person name="Becker A."/>
            <person name="Abrahante J.E."/>
            <person name="Garbe J."/>
            <person name="Badalamenti J.P."/>
            <person name="Herman A."/>
            <person name="Mangelson H."/>
            <person name="Liachko I."/>
            <person name="Sullivan S."/>
            <person name="Sone E.D."/>
            <person name="Koren S."/>
            <person name="Silverstein K.A.T."/>
            <person name="Beckman K.B."/>
            <person name="Gohl D.M."/>
        </authorList>
    </citation>
    <scope>NUCLEOTIDE SEQUENCE</scope>
    <source>
        <strain evidence="1">Duluth1</strain>
        <tissue evidence="1">Whole animal</tissue>
    </source>
</reference>
<dbReference type="EMBL" id="JAIWYP010000008">
    <property type="protein sequence ID" value="KAH3787689.1"/>
    <property type="molecule type" value="Genomic_DNA"/>
</dbReference>